<dbReference type="InterPro" id="IPR035906">
    <property type="entry name" value="MetI-like_sf"/>
</dbReference>
<dbReference type="InterPro" id="IPR000515">
    <property type="entry name" value="MetI-like"/>
</dbReference>
<dbReference type="SUPFAM" id="SSF161098">
    <property type="entry name" value="MetI-like"/>
    <property type="match status" value="1"/>
</dbReference>
<keyword evidence="4 7" id="KW-0812">Transmembrane</keyword>
<evidence type="ECO:0000259" key="8">
    <source>
        <dbReference type="PROSITE" id="PS50928"/>
    </source>
</evidence>
<proteinExistence type="inferred from homology"/>
<feature type="transmembrane region" description="Helical" evidence="7">
    <location>
        <begin position="69"/>
        <end position="89"/>
    </location>
</feature>
<reference evidence="9" key="1">
    <citation type="submission" date="2016-08" db="EMBL/GenBank/DDBJ databases">
        <title>Complete Genome Seqeunce of Paenibacillus sp. BIHB 4019 from tea rhizoplane.</title>
        <authorList>
            <person name="Thakur R."/>
            <person name="Swarnkar M.K."/>
            <person name="Gulati A."/>
        </authorList>
    </citation>
    <scope>NUCLEOTIDE SEQUENCE [LARGE SCALE GENOMIC DNA]</scope>
    <source>
        <strain evidence="9">BIHB4019</strain>
    </source>
</reference>
<keyword evidence="6 7" id="KW-0472">Membrane</keyword>
<dbReference type="CDD" id="cd06261">
    <property type="entry name" value="TM_PBP2"/>
    <property type="match status" value="1"/>
</dbReference>
<feature type="transmembrane region" description="Helical" evidence="7">
    <location>
        <begin position="101"/>
        <end position="124"/>
    </location>
</feature>
<dbReference type="PANTHER" id="PTHR43386:SF1">
    <property type="entry name" value="D,D-DIPEPTIDE TRANSPORT SYSTEM PERMEASE PROTEIN DDPC-RELATED"/>
    <property type="match status" value="1"/>
</dbReference>
<evidence type="ECO:0000256" key="2">
    <source>
        <dbReference type="ARBA" id="ARBA00022448"/>
    </source>
</evidence>
<dbReference type="GO" id="GO:0016740">
    <property type="term" value="F:transferase activity"/>
    <property type="evidence" value="ECO:0007669"/>
    <property type="project" value="UniProtKB-KW"/>
</dbReference>
<feature type="domain" description="ABC transmembrane type-1" evidence="8">
    <location>
        <begin position="65"/>
        <end position="254"/>
    </location>
</feature>
<dbReference type="PROSITE" id="PS50928">
    <property type="entry name" value="ABC_TM1"/>
    <property type="match status" value="1"/>
</dbReference>
<dbReference type="Pfam" id="PF00528">
    <property type="entry name" value="BPD_transp_1"/>
    <property type="match status" value="1"/>
</dbReference>
<comment type="similarity">
    <text evidence="7">Belongs to the binding-protein-dependent transport system permease family.</text>
</comment>
<dbReference type="PANTHER" id="PTHR43386">
    <property type="entry name" value="OLIGOPEPTIDE TRANSPORT SYSTEM PERMEASE PROTEIN APPC"/>
    <property type="match status" value="1"/>
</dbReference>
<evidence type="ECO:0000256" key="5">
    <source>
        <dbReference type="ARBA" id="ARBA00022989"/>
    </source>
</evidence>
<keyword evidence="3" id="KW-1003">Cell membrane</keyword>
<dbReference type="EMBL" id="CP016808">
    <property type="protein sequence ID" value="ANY70009.1"/>
    <property type="molecule type" value="Genomic_DNA"/>
</dbReference>
<evidence type="ECO:0000256" key="6">
    <source>
        <dbReference type="ARBA" id="ARBA00023136"/>
    </source>
</evidence>
<dbReference type="InterPro" id="IPR050366">
    <property type="entry name" value="BP-dependent_transpt_permease"/>
</dbReference>
<dbReference type="RefSeq" id="WP_099520958.1">
    <property type="nucleotide sequence ID" value="NZ_CP016808.1"/>
</dbReference>
<evidence type="ECO:0000256" key="3">
    <source>
        <dbReference type="ARBA" id="ARBA00022475"/>
    </source>
</evidence>
<keyword evidence="5 7" id="KW-1133">Transmembrane helix</keyword>
<gene>
    <name evidence="9" type="ORF">BBD42_28535</name>
</gene>
<dbReference type="Gene3D" id="1.10.3720.10">
    <property type="entry name" value="MetI-like"/>
    <property type="match status" value="1"/>
</dbReference>
<evidence type="ECO:0000256" key="7">
    <source>
        <dbReference type="RuleBase" id="RU363032"/>
    </source>
</evidence>
<dbReference type="GO" id="GO:0055085">
    <property type="term" value="P:transmembrane transport"/>
    <property type="evidence" value="ECO:0007669"/>
    <property type="project" value="InterPro"/>
</dbReference>
<accession>A0A1B2DQN4</accession>
<keyword evidence="9" id="KW-0808">Transferase</keyword>
<organism evidence="9">
    <name type="scientific">Paenibacillus sp. BIHB 4019</name>
    <dbReference type="NCBI Taxonomy" id="1870819"/>
    <lineage>
        <taxon>Bacteria</taxon>
        <taxon>Bacillati</taxon>
        <taxon>Bacillota</taxon>
        <taxon>Bacilli</taxon>
        <taxon>Bacillales</taxon>
        <taxon>Paenibacillaceae</taxon>
        <taxon>Paenibacillus</taxon>
    </lineage>
</organism>
<comment type="subcellular location">
    <subcellularLocation>
        <location evidence="1 7">Cell membrane</location>
        <topology evidence="1 7">Multi-pass membrane protein</topology>
    </subcellularLocation>
</comment>
<sequence>MKMSYRVAAGLLAFVLLVSLLAPLLAPYGPNQINMAERLAPLSSAHWLGTDTLGRDVLSRILYGGRVSILLAAAVTLATMLVGLLLGTISGYAGGWIDEAIQIVVSIFQGLPGLALMLAIAGTLGPGVKSLFIALLFTSWADFSRVVRGEVMKIREESYVEGIRALGAGHAYIIARHMLPNLLGPLIVLFTIRIGRVILSIASLSFLGLGLQPPAADWGVMVNDARPYFRSYPHLMIAPGLCIAAVSLCINWLGDGLRDKLDTRTEKEHSLL</sequence>
<evidence type="ECO:0000313" key="9">
    <source>
        <dbReference type="EMBL" id="ANY70009.1"/>
    </source>
</evidence>
<keyword evidence="2 7" id="KW-0813">Transport</keyword>
<feature type="transmembrane region" description="Helical" evidence="7">
    <location>
        <begin position="186"/>
        <end position="211"/>
    </location>
</feature>
<dbReference type="GO" id="GO:0005886">
    <property type="term" value="C:plasma membrane"/>
    <property type="evidence" value="ECO:0007669"/>
    <property type="project" value="UniProtKB-SubCell"/>
</dbReference>
<protein>
    <submittedName>
        <fullName evidence="9">GNAT family acetyltransferase</fullName>
    </submittedName>
</protein>
<feature type="transmembrane region" description="Helical" evidence="7">
    <location>
        <begin position="231"/>
        <end position="254"/>
    </location>
</feature>
<evidence type="ECO:0000256" key="1">
    <source>
        <dbReference type="ARBA" id="ARBA00004651"/>
    </source>
</evidence>
<evidence type="ECO:0000256" key="4">
    <source>
        <dbReference type="ARBA" id="ARBA00022692"/>
    </source>
</evidence>
<dbReference type="AlphaFoldDB" id="A0A1B2DQN4"/>
<name>A0A1B2DQN4_9BACL</name>